<evidence type="ECO:0000313" key="3">
    <source>
        <dbReference type="Proteomes" id="UP000192356"/>
    </source>
</evidence>
<evidence type="ECO:0000313" key="2">
    <source>
        <dbReference type="EMBL" id="ORD95427.1"/>
    </source>
</evidence>
<sequence>MGNRKYRNEYTKEELIAAIKLRNSEKYIKWYNEVLSKKIKTIEMYASIANSISYDIRPTILKTIYERLEFEFKESFLQELKMGVNQHFVYYDTFYSVYNLTSIINTFKCSIDNYDSHSDKSIIRNFYLNHYKKDVNKKDHNILYDYILESESNKIFEDLKEEIEILNENKQNNDYYTINKVVFNDFLEKVKMSLEPVNDKFRKNSKLENKNQEFIKEIDLVRKDIEELRSSLLSIIKKMD</sequence>
<dbReference type="AlphaFoldDB" id="A0A1X0Q6S8"/>
<dbReference type="VEuPathDB" id="MicrosporidiaDB:HERIO_2502"/>
<reference evidence="2 3" key="1">
    <citation type="journal article" date="2017" name="Environ. Microbiol.">
        <title>Decay of the glycolytic pathway and adaptation to intranuclear parasitism within Enterocytozoonidae microsporidia.</title>
        <authorList>
            <person name="Wiredu Boakye D."/>
            <person name="Jaroenlak P."/>
            <person name="Prachumwat A."/>
            <person name="Williams T.A."/>
            <person name="Bateman K.S."/>
            <person name="Itsathitphaisarn O."/>
            <person name="Sritunyalucksana K."/>
            <person name="Paszkiewicz K.H."/>
            <person name="Moore K.A."/>
            <person name="Stentiford G.D."/>
            <person name="Williams B.A."/>
        </authorList>
    </citation>
    <scope>NUCLEOTIDE SEQUENCE [LARGE SCALE GENOMIC DNA]</scope>
    <source>
        <strain evidence="2 3">GB1</strain>
    </source>
</reference>
<keyword evidence="3" id="KW-1185">Reference proteome</keyword>
<evidence type="ECO:0000256" key="1">
    <source>
        <dbReference type="SAM" id="Coils"/>
    </source>
</evidence>
<dbReference type="VEuPathDB" id="MicrosporidiaDB:A0H76_807"/>
<accession>A0A1X0Q6S8</accession>
<keyword evidence="1" id="KW-0175">Coiled coil</keyword>
<dbReference type="Proteomes" id="UP000192356">
    <property type="component" value="Unassembled WGS sequence"/>
</dbReference>
<dbReference type="EMBL" id="LVKB01000317">
    <property type="protein sequence ID" value="ORD95427.1"/>
    <property type="molecule type" value="Genomic_DNA"/>
</dbReference>
<organism evidence="2 3">
    <name type="scientific">Hepatospora eriocheir</name>
    <dbReference type="NCBI Taxonomy" id="1081669"/>
    <lineage>
        <taxon>Eukaryota</taxon>
        <taxon>Fungi</taxon>
        <taxon>Fungi incertae sedis</taxon>
        <taxon>Microsporidia</taxon>
        <taxon>Hepatosporidae</taxon>
        <taxon>Hepatospora</taxon>
    </lineage>
</organism>
<comment type="caution">
    <text evidence="2">The sequence shown here is derived from an EMBL/GenBank/DDBJ whole genome shotgun (WGS) entry which is preliminary data.</text>
</comment>
<proteinExistence type="predicted"/>
<protein>
    <submittedName>
        <fullName evidence="2">Uncharacterized protein</fullName>
    </submittedName>
</protein>
<feature type="coiled-coil region" evidence="1">
    <location>
        <begin position="197"/>
        <end position="231"/>
    </location>
</feature>
<gene>
    <name evidence="2" type="ORF">HERIO_2502</name>
</gene>
<name>A0A1X0Q6S8_9MICR</name>